<accession>A0A1Y3R2N8</accession>
<dbReference type="GO" id="GO:0006298">
    <property type="term" value="P:mismatch repair"/>
    <property type="evidence" value="ECO:0007669"/>
    <property type="project" value="InterPro"/>
</dbReference>
<protein>
    <submittedName>
        <fullName evidence="6">DNA mismatch repair protein MutS</fullName>
    </submittedName>
</protein>
<dbReference type="AlphaFoldDB" id="A0A1Y3R2N8"/>
<evidence type="ECO:0000259" key="5">
    <source>
        <dbReference type="SMART" id="SM00534"/>
    </source>
</evidence>
<dbReference type="RefSeq" id="WP_087400977.1">
    <property type="nucleotide sequence ID" value="NZ_NFHB01000001.1"/>
</dbReference>
<dbReference type="InterPro" id="IPR000432">
    <property type="entry name" value="DNA_mismatch_repair_MutS_C"/>
</dbReference>
<dbReference type="PANTHER" id="PTHR11361">
    <property type="entry name" value="DNA MISMATCH REPAIR PROTEIN MUTS FAMILY MEMBER"/>
    <property type="match status" value="1"/>
</dbReference>
<dbReference type="GO" id="GO:0005524">
    <property type="term" value="F:ATP binding"/>
    <property type="evidence" value="ECO:0007669"/>
    <property type="project" value="UniProtKB-KW"/>
</dbReference>
<dbReference type="GO" id="GO:0030983">
    <property type="term" value="F:mismatched DNA binding"/>
    <property type="evidence" value="ECO:0007669"/>
    <property type="project" value="InterPro"/>
</dbReference>
<reference evidence="7" key="1">
    <citation type="submission" date="2017-04" db="EMBL/GenBank/DDBJ databases">
        <title>Function of individual gut microbiota members based on whole genome sequencing of pure cultures obtained from chicken caecum.</title>
        <authorList>
            <person name="Medvecky M."/>
            <person name="Cejkova D."/>
            <person name="Polansky O."/>
            <person name="Karasova D."/>
            <person name="Kubasova T."/>
            <person name="Cizek A."/>
            <person name="Rychlik I."/>
        </authorList>
    </citation>
    <scope>NUCLEOTIDE SEQUENCE [LARGE SCALE GENOMIC DNA]</scope>
    <source>
        <strain evidence="7">An90</strain>
    </source>
</reference>
<keyword evidence="2" id="KW-0067">ATP-binding</keyword>
<feature type="transmembrane region" description="Helical" evidence="4">
    <location>
        <begin position="135"/>
        <end position="152"/>
    </location>
</feature>
<proteinExistence type="predicted"/>
<dbReference type="SMART" id="SM00534">
    <property type="entry name" value="MUTSac"/>
    <property type="match status" value="1"/>
</dbReference>
<dbReference type="Proteomes" id="UP000195772">
    <property type="component" value="Unassembled WGS sequence"/>
</dbReference>
<dbReference type="PANTHER" id="PTHR11361:SF152">
    <property type="entry name" value="DNA MISMATCH REPAIR PROTEIN"/>
    <property type="match status" value="1"/>
</dbReference>
<dbReference type="Gene3D" id="3.40.50.300">
    <property type="entry name" value="P-loop containing nucleotide triphosphate hydrolases"/>
    <property type="match status" value="1"/>
</dbReference>
<evidence type="ECO:0000256" key="4">
    <source>
        <dbReference type="SAM" id="Phobius"/>
    </source>
</evidence>
<evidence type="ECO:0000256" key="1">
    <source>
        <dbReference type="ARBA" id="ARBA00022741"/>
    </source>
</evidence>
<dbReference type="eggNOG" id="COG0249">
    <property type="taxonomic scope" value="Bacteria"/>
</dbReference>
<sequence>MKPTNYLSALFRPSALPAGERPPCDFDLISRYFYNCPAEDASHTIDAETTADLDLNAVFERIDRTTSKVGQQCLYARIRTLRGQEDAEAFGRSTDCFSRNGELAASCTESLSRLTDEDAYGLQNLIFDTPAKVRYFAWVYPLTLLAVATLLAAPFYPLSLLLFMAVFAVNLYIHYSNKLNVSLYGSAVKQLSLALRTARELAVEEVPGTEEATGQIRQVAEVERRSRVVGTQGDSANELAAIAWLFIELAKVAFNIEVILFQRFIGSITARRDAIHGMFRFIGETDAAISVARLRSETQTCRPQFVDGKYLKAEQVVHPLIDGCVPNTLVLDGTGLLLTGSNMSGKTTFIRTLVLNALTAETLDICFAVSYTAPYMRLLSSIRISDDIAEGTSYYLQEVLTVKRFLEAAQDSAPCLFALDELFKGTNTTERIAAGKAVLSYLNHGPHIVLVSTHDIELAELLDSDGYELHHFREEVVDGQLVFDYQLHTGPLTTRNAIRILELYDYPPELIAEAYAVQERLLKKPE</sequence>
<comment type="caution">
    <text evidence="6">The sequence shown here is derived from an EMBL/GenBank/DDBJ whole genome shotgun (WGS) entry which is preliminary data.</text>
</comment>
<keyword evidence="1" id="KW-0547">Nucleotide-binding</keyword>
<dbReference type="OrthoDB" id="9802448at2"/>
<dbReference type="SUPFAM" id="SSF52540">
    <property type="entry name" value="P-loop containing nucleoside triphosphate hydrolases"/>
    <property type="match status" value="1"/>
</dbReference>
<keyword evidence="4" id="KW-0812">Transmembrane</keyword>
<feature type="domain" description="DNA mismatch repair proteins mutS family" evidence="5">
    <location>
        <begin position="333"/>
        <end position="519"/>
    </location>
</feature>
<keyword evidence="3" id="KW-0238">DNA-binding</keyword>
<keyword evidence="4" id="KW-1133">Transmembrane helix</keyword>
<dbReference type="GO" id="GO:0140664">
    <property type="term" value="F:ATP-dependent DNA damage sensor activity"/>
    <property type="evidence" value="ECO:0007669"/>
    <property type="project" value="InterPro"/>
</dbReference>
<evidence type="ECO:0000256" key="2">
    <source>
        <dbReference type="ARBA" id="ARBA00022840"/>
    </source>
</evidence>
<organism evidence="6 7">
    <name type="scientific">Alistipes onderdonkii</name>
    <dbReference type="NCBI Taxonomy" id="328813"/>
    <lineage>
        <taxon>Bacteria</taxon>
        <taxon>Pseudomonadati</taxon>
        <taxon>Bacteroidota</taxon>
        <taxon>Bacteroidia</taxon>
        <taxon>Bacteroidales</taxon>
        <taxon>Rikenellaceae</taxon>
        <taxon>Alistipes</taxon>
    </lineage>
</organism>
<dbReference type="Pfam" id="PF00488">
    <property type="entry name" value="MutS_V"/>
    <property type="match status" value="1"/>
</dbReference>
<evidence type="ECO:0000313" key="7">
    <source>
        <dbReference type="Proteomes" id="UP000195772"/>
    </source>
</evidence>
<keyword evidence="4" id="KW-0472">Membrane</keyword>
<dbReference type="EMBL" id="NFHB01000001">
    <property type="protein sequence ID" value="OUN04907.1"/>
    <property type="molecule type" value="Genomic_DNA"/>
</dbReference>
<dbReference type="GO" id="GO:0005829">
    <property type="term" value="C:cytosol"/>
    <property type="evidence" value="ECO:0007669"/>
    <property type="project" value="TreeGrafter"/>
</dbReference>
<evidence type="ECO:0000313" key="6">
    <source>
        <dbReference type="EMBL" id="OUN04907.1"/>
    </source>
</evidence>
<dbReference type="InterPro" id="IPR027417">
    <property type="entry name" value="P-loop_NTPase"/>
</dbReference>
<gene>
    <name evidence="6" type="ORF">B5G41_00950</name>
</gene>
<evidence type="ECO:0000256" key="3">
    <source>
        <dbReference type="ARBA" id="ARBA00023125"/>
    </source>
</evidence>
<dbReference type="InterPro" id="IPR045076">
    <property type="entry name" value="MutS"/>
</dbReference>
<name>A0A1Y3R2N8_9BACT</name>